<dbReference type="Gene3D" id="3.30.70.270">
    <property type="match status" value="2"/>
</dbReference>
<dbReference type="GO" id="GO:0005634">
    <property type="term" value="C:nucleus"/>
    <property type="evidence" value="ECO:0007669"/>
    <property type="project" value="UniProtKB-ARBA"/>
</dbReference>
<evidence type="ECO:0000256" key="5">
    <source>
        <dbReference type="ARBA" id="ARBA00022750"/>
    </source>
</evidence>
<dbReference type="Gene3D" id="3.10.10.10">
    <property type="entry name" value="HIV Type 1 Reverse Transcriptase, subunit A, domain 1"/>
    <property type="match status" value="1"/>
</dbReference>
<dbReference type="CDD" id="cd09274">
    <property type="entry name" value="RNase_HI_RT_Ty3"/>
    <property type="match status" value="1"/>
</dbReference>
<feature type="domain" description="CCHC-type" evidence="10">
    <location>
        <begin position="12"/>
        <end position="27"/>
    </location>
</feature>
<keyword evidence="7" id="KW-0378">Hydrolase</keyword>
<evidence type="ECO:0000256" key="3">
    <source>
        <dbReference type="ARBA" id="ARBA00022695"/>
    </source>
</evidence>
<dbReference type="InterPro" id="IPR043502">
    <property type="entry name" value="DNA/RNA_pol_sf"/>
</dbReference>
<dbReference type="InterPro" id="IPR012337">
    <property type="entry name" value="RNaseH-like_sf"/>
</dbReference>
<dbReference type="Gene3D" id="2.40.70.10">
    <property type="entry name" value="Acid Proteases"/>
    <property type="match status" value="1"/>
</dbReference>
<dbReference type="GO" id="GO:0003676">
    <property type="term" value="F:nucleic acid binding"/>
    <property type="evidence" value="ECO:0007669"/>
    <property type="project" value="InterPro"/>
</dbReference>
<feature type="domain" description="Reverse transcriptase" evidence="11">
    <location>
        <begin position="219"/>
        <end position="400"/>
    </location>
</feature>
<gene>
    <name evidence="13" type="primary">pol_55</name>
    <name evidence="13" type="ORF">NGRA_3168</name>
</gene>
<dbReference type="AlphaFoldDB" id="A0A9P6GVS4"/>
<dbReference type="InterPro" id="IPR041373">
    <property type="entry name" value="RT_RNaseH"/>
</dbReference>
<dbReference type="GO" id="GO:0008270">
    <property type="term" value="F:zinc ion binding"/>
    <property type="evidence" value="ECO:0007669"/>
    <property type="project" value="UniProtKB-KW"/>
</dbReference>
<evidence type="ECO:0000256" key="1">
    <source>
        <dbReference type="ARBA" id="ARBA00012493"/>
    </source>
</evidence>
<dbReference type="FunFam" id="3.10.20.370:FF:000001">
    <property type="entry name" value="Retrovirus-related Pol polyprotein from transposon 17.6-like protein"/>
    <property type="match status" value="1"/>
</dbReference>
<dbReference type="EMBL" id="SBJO01000634">
    <property type="protein sequence ID" value="KAF9758282.1"/>
    <property type="molecule type" value="Genomic_DNA"/>
</dbReference>
<dbReference type="InterPro" id="IPR036397">
    <property type="entry name" value="RNaseH_sf"/>
</dbReference>
<evidence type="ECO:0000256" key="9">
    <source>
        <dbReference type="PROSITE-ProRule" id="PRU00047"/>
    </source>
</evidence>
<keyword evidence="2" id="KW-0808">Transferase</keyword>
<keyword evidence="9" id="KW-0479">Metal-binding</keyword>
<dbReference type="Pfam" id="PF00665">
    <property type="entry name" value="rve"/>
    <property type="match status" value="1"/>
</dbReference>
<keyword evidence="9" id="KW-0863">Zinc-finger</keyword>
<dbReference type="EC" id="2.7.7.49" evidence="1"/>
<dbReference type="InterPro" id="IPR000477">
    <property type="entry name" value="RT_dom"/>
</dbReference>
<dbReference type="PROSITE" id="PS50878">
    <property type="entry name" value="RT_POL"/>
    <property type="match status" value="1"/>
</dbReference>
<feature type="domain" description="Integrase catalytic" evidence="12">
    <location>
        <begin position="691"/>
        <end position="847"/>
    </location>
</feature>
<evidence type="ECO:0000259" key="11">
    <source>
        <dbReference type="PROSITE" id="PS50878"/>
    </source>
</evidence>
<dbReference type="Gene3D" id="3.30.420.10">
    <property type="entry name" value="Ribonuclease H-like superfamily/Ribonuclease H"/>
    <property type="match status" value="1"/>
</dbReference>
<evidence type="ECO:0000313" key="14">
    <source>
        <dbReference type="Proteomes" id="UP000740883"/>
    </source>
</evidence>
<evidence type="ECO:0000256" key="4">
    <source>
        <dbReference type="ARBA" id="ARBA00022722"/>
    </source>
</evidence>
<keyword evidence="5" id="KW-0645">Protease</keyword>
<dbReference type="SUPFAM" id="SSF53098">
    <property type="entry name" value="Ribonuclease H-like"/>
    <property type="match status" value="1"/>
</dbReference>
<dbReference type="PANTHER" id="PTHR37984">
    <property type="entry name" value="PROTEIN CBG26694"/>
    <property type="match status" value="1"/>
</dbReference>
<evidence type="ECO:0000256" key="2">
    <source>
        <dbReference type="ARBA" id="ARBA00022679"/>
    </source>
</evidence>
<keyword evidence="8" id="KW-0695">RNA-directed DNA polymerase</keyword>
<dbReference type="PROSITE" id="PS00141">
    <property type="entry name" value="ASP_PROTEASE"/>
    <property type="match status" value="1"/>
</dbReference>
<dbReference type="InterPro" id="IPR050951">
    <property type="entry name" value="Retrovirus_Pol_polyprotein"/>
</dbReference>
<dbReference type="Gene3D" id="4.10.60.10">
    <property type="entry name" value="Zinc finger, CCHC-type"/>
    <property type="match status" value="1"/>
</dbReference>
<keyword evidence="14" id="KW-1185">Reference proteome</keyword>
<dbReference type="GO" id="GO:0015074">
    <property type="term" value="P:DNA integration"/>
    <property type="evidence" value="ECO:0007669"/>
    <property type="project" value="InterPro"/>
</dbReference>
<organism evidence="13 14">
    <name type="scientific">Nosema granulosis</name>
    <dbReference type="NCBI Taxonomy" id="83296"/>
    <lineage>
        <taxon>Eukaryota</taxon>
        <taxon>Fungi</taxon>
        <taxon>Fungi incertae sedis</taxon>
        <taxon>Microsporidia</taxon>
        <taxon>Nosematidae</taxon>
        <taxon>Nosema</taxon>
    </lineage>
</organism>
<sequence length="847" mass="97732">MDICNVKEERICNYCKKKGHIIKDCKKLKWKNNQHTRHVDIQDDQEGDCMTAENKISEYYSNHVNINDKSELKLKVKIGNNEILALLDTGSTVNLINSRYISRMVKVKGVNLKSANDTSMKVLGKTVLDFKYRDLTFQDEFVVTDDIRLPMILGFPFCKKEKLVLEFKDDVRISLAKERLRDAGFGEHKIVTTCATPVAAHCYRRSAQESKEIEKIVNQHLKEGIIRESNSPWRSPTILKEKKTGDFRLCIDYRRLNQVTIKDKYPMPRIDETLEQLSGSCVFSKLDALSGFLQIRMHEDDIEKTAFECRAGLFEFWKMPFGLANGSATFQRVMNRILRPYLNKFAVVYIDDIIIYSKNEEDHKLHLKEVFRCLEANGLVLNKKKCEYMKKEIHLLGHLVNKDGISISEDRLEAIETLDIPISKKSLASFLGLINYCCKFIQNITQDTRFLYGLLKKDSKFNWDTCLDDLKYTSAINKLKEKIKSADVLALPSEEGQFILTTDASNIGIGAILSQMQDKKERIISYFSRPHSKAENNYSTTEKELLAVIKSVEHFRPYLISRKFLLFTDHSAITFLFTSRNMKARLARWSLILQEYDMDIVHIKGELNPSDCLSRLVLIENNLRDKEEDFRKRVRSTHVSLAHASINTLMYEFGKERIKNKKSIIEAVVKECIICQRAGFGYVKKSMIAVKSKFKNELWEIDLVGPLPTSSTGYKYLLTIVDHYSKFADVHPLRSKDSFEVTETILRTIQKMGIPKIILSDNGTEFKNEKFRRVCAKNNIELRNGAPYTPTTTGGVERFNRTFMDKLRKVTDFGCSSWVDGIRPALRGYLNSFHRGIGCTPIECWNE</sequence>
<dbReference type="InterPro" id="IPR001878">
    <property type="entry name" value="Znf_CCHC"/>
</dbReference>
<name>A0A9P6GVS4_9MICR</name>
<dbReference type="SUPFAM" id="SSF50630">
    <property type="entry name" value="Acid proteases"/>
    <property type="match status" value="1"/>
</dbReference>
<evidence type="ECO:0000259" key="10">
    <source>
        <dbReference type="PROSITE" id="PS50158"/>
    </source>
</evidence>
<dbReference type="CDD" id="cd01647">
    <property type="entry name" value="RT_LTR"/>
    <property type="match status" value="1"/>
</dbReference>
<reference evidence="13 14" key="1">
    <citation type="journal article" date="2020" name="Genome Biol. Evol.">
        <title>Comparative genomics of strictly vertically transmitted, feminizing microsporidia endosymbionts of amphipod crustaceans.</title>
        <authorList>
            <person name="Cormier A."/>
            <person name="Chebbi M.A."/>
            <person name="Giraud I."/>
            <person name="Wattier R."/>
            <person name="Teixeira M."/>
            <person name="Gilbert C."/>
            <person name="Rigaud T."/>
            <person name="Cordaux R."/>
        </authorList>
    </citation>
    <scope>NUCLEOTIDE SEQUENCE [LARGE SCALE GENOMIC DNA]</scope>
    <source>
        <strain evidence="13 14">Ou3-Ou53</strain>
    </source>
</reference>
<dbReference type="GO" id="GO:0003964">
    <property type="term" value="F:RNA-directed DNA polymerase activity"/>
    <property type="evidence" value="ECO:0007669"/>
    <property type="project" value="UniProtKB-KW"/>
</dbReference>
<dbReference type="InterPro" id="IPR001584">
    <property type="entry name" value="Integrase_cat-core"/>
</dbReference>
<proteinExistence type="predicted"/>
<keyword evidence="6" id="KW-0255">Endonuclease</keyword>
<dbReference type="PROSITE" id="PS50994">
    <property type="entry name" value="INTEGRASE"/>
    <property type="match status" value="1"/>
</dbReference>
<dbReference type="Proteomes" id="UP000740883">
    <property type="component" value="Unassembled WGS sequence"/>
</dbReference>
<dbReference type="PANTHER" id="PTHR37984:SF5">
    <property type="entry name" value="PROTEIN NYNRIN-LIKE"/>
    <property type="match status" value="1"/>
</dbReference>
<keyword evidence="9" id="KW-0862">Zinc</keyword>
<dbReference type="Gene3D" id="3.10.20.370">
    <property type="match status" value="1"/>
</dbReference>
<feature type="non-terminal residue" evidence="13">
    <location>
        <position position="847"/>
    </location>
</feature>
<dbReference type="InterPro" id="IPR043128">
    <property type="entry name" value="Rev_trsase/Diguanyl_cyclase"/>
</dbReference>
<protein>
    <recommendedName>
        <fullName evidence="1">RNA-directed DNA polymerase</fullName>
        <ecNumber evidence="1">2.7.7.49</ecNumber>
    </recommendedName>
</protein>
<comment type="caution">
    <text evidence="13">The sequence shown here is derived from an EMBL/GenBank/DDBJ whole genome shotgun (WGS) entry which is preliminary data.</text>
</comment>
<keyword evidence="3" id="KW-0548">Nucleotidyltransferase</keyword>
<dbReference type="SUPFAM" id="SSF56672">
    <property type="entry name" value="DNA/RNA polymerases"/>
    <property type="match status" value="1"/>
</dbReference>
<dbReference type="InterPro" id="IPR021109">
    <property type="entry name" value="Peptidase_aspartic_dom_sf"/>
</dbReference>
<dbReference type="Pfam" id="PF17917">
    <property type="entry name" value="RT_RNaseH"/>
    <property type="match status" value="1"/>
</dbReference>
<evidence type="ECO:0000259" key="12">
    <source>
        <dbReference type="PROSITE" id="PS50994"/>
    </source>
</evidence>
<dbReference type="PROSITE" id="PS50158">
    <property type="entry name" value="ZF_CCHC"/>
    <property type="match status" value="1"/>
</dbReference>
<dbReference type="CDD" id="cd00303">
    <property type="entry name" value="retropepsin_like"/>
    <property type="match status" value="1"/>
</dbReference>
<dbReference type="InterPro" id="IPR001969">
    <property type="entry name" value="Aspartic_peptidase_AS"/>
</dbReference>
<accession>A0A9P6GVS4</accession>
<keyword evidence="5" id="KW-0064">Aspartyl protease</keyword>
<dbReference type="GO" id="GO:0004519">
    <property type="term" value="F:endonuclease activity"/>
    <property type="evidence" value="ECO:0007669"/>
    <property type="project" value="UniProtKB-KW"/>
</dbReference>
<dbReference type="OrthoDB" id="4364638at2759"/>
<evidence type="ECO:0000256" key="7">
    <source>
        <dbReference type="ARBA" id="ARBA00022801"/>
    </source>
</evidence>
<dbReference type="GO" id="GO:0006508">
    <property type="term" value="P:proteolysis"/>
    <property type="evidence" value="ECO:0007669"/>
    <property type="project" value="InterPro"/>
</dbReference>
<dbReference type="Pfam" id="PF00078">
    <property type="entry name" value="RVT_1"/>
    <property type="match status" value="1"/>
</dbReference>
<keyword evidence="4" id="KW-0540">Nuclease</keyword>
<evidence type="ECO:0000256" key="6">
    <source>
        <dbReference type="ARBA" id="ARBA00022759"/>
    </source>
</evidence>
<evidence type="ECO:0000313" key="13">
    <source>
        <dbReference type="EMBL" id="KAF9758282.1"/>
    </source>
</evidence>
<dbReference type="GO" id="GO:0004190">
    <property type="term" value="F:aspartic-type endopeptidase activity"/>
    <property type="evidence" value="ECO:0007669"/>
    <property type="project" value="UniProtKB-KW"/>
</dbReference>
<evidence type="ECO:0000256" key="8">
    <source>
        <dbReference type="ARBA" id="ARBA00022918"/>
    </source>
</evidence>